<comment type="caution">
    <text evidence="3">The sequence shown here is derived from an EMBL/GenBank/DDBJ whole genome shotgun (WGS) entry which is preliminary data.</text>
</comment>
<keyword evidence="3" id="KW-0378">Hydrolase</keyword>
<keyword evidence="1" id="KW-0812">Transmembrane</keyword>
<dbReference type="GO" id="GO:0016787">
    <property type="term" value="F:hydrolase activity"/>
    <property type="evidence" value="ECO:0007669"/>
    <property type="project" value="UniProtKB-KW"/>
</dbReference>
<feature type="transmembrane region" description="Helical" evidence="1">
    <location>
        <begin position="7"/>
        <end position="29"/>
    </location>
</feature>
<keyword evidence="1" id="KW-0472">Membrane</keyword>
<dbReference type="SUPFAM" id="SSF53474">
    <property type="entry name" value="alpha/beta-Hydrolases"/>
    <property type="match status" value="1"/>
</dbReference>
<gene>
    <name evidence="3" type="ORF">GCM10007989_37620</name>
</gene>
<dbReference type="AlphaFoldDB" id="A0A918VZP2"/>
<accession>A0A918VZP2</accession>
<keyword evidence="1" id="KW-1133">Transmembrane helix</keyword>
<sequence length="268" mass="29857">MKILKRIAVAVVVFLVIAYLGVLVAVYALQRDLQYFPNGEITPLEELSLARAQTIRIQVGDGEVVNGWYAPPQSGMPVIVYYKGNYGSFSAEHERFAAWLDEGYGFVAFDYRGFPLSPGAISEDAILSDSVEVFDWAREQGGSDLMIWGRSLGTGPATYVASLRDAEALLLETPFLSAVQVAAERYPFLPVHWLMQDQFPSNQWISDVEEPVLVAHGTADTTIDVSNGRRLYDLAPNPDELWIAEGADHSGLWDVGLWEQAREFFARY</sequence>
<reference evidence="3" key="1">
    <citation type="journal article" date="2014" name="Int. J. Syst. Evol. Microbiol.">
        <title>Complete genome sequence of Corynebacterium casei LMG S-19264T (=DSM 44701T), isolated from a smear-ripened cheese.</title>
        <authorList>
            <consortium name="US DOE Joint Genome Institute (JGI-PGF)"/>
            <person name="Walter F."/>
            <person name="Albersmeier A."/>
            <person name="Kalinowski J."/>
            <person name="Ruckert C."/>
        </authorList>
    </citation>
    <scope>NUCLEOTIDE SEQUENCE</scope>
    <source>
        <strain evidence="3">KCTC 32437</strain>
    </source>
</reference>
<dbReference type="InterPro" id="IPR000073">
    <property type="entry name" value="AB_hydrolase_1"/>
</dbReference>
<dbReference type="PANTHER" id="PTHR12277:SF81">
    <property type="entry name" value="PROTEIN ABHD13"/>
    <property type="match status" value="1"/>
</dbReference>
<dbReference type="RefSeq" id="WP_189427353.1">
    <property type="nucleotide sequence ID" value="NZ_BMZE01000005.1"/>
</dbReference>
<dbReference type="EMBL" id="BMZE01000005">
    <property type="protein sequence ID" value="GHA38158.1"/>
    <property type="molecule type" value="Genomic_DNA"/>
</dbReference>
<dbReference type="Proteomes" id="UP000646579">
    <property type="component" value="Unassembled WGS sequence"/>
</dbReference>
<evidence type="ECO:0000256" key="1">
    <source>
        <dbReference type="SAM" id="Phobius"/>
    </source>
</evidence>
<evidence type="ECO:0000259" key="2">
    <source>
        <dbReference type="Pfam" id="PF00561"/>
    </source>
</evidence>
<organism evidence="3 4">
    <name type="scientific">Devosia pacifica</name>
    <dbReference type="NCBI Taxonomy" id="1335967"/>
    <lineage>
        <taxon>Bacteria</taxon>
        <taxon>Pseudomonadati</taxon>
        <taxon>Pseudomonadota</taxon>
        <taxon>Alphaproteobacteria</taxon>
        <taxon>Hyphomicrobiales</taxon>
        <taxon>Devosiaceae</taxon>
        <taxon>Devosia</taxon>
    </lineage>
</organism>
<evidence type="ECO:0000313" key="4">
    <source>
        <dbReference type="Proteomes" id="UP000646579"/>
    </source>
</evidence>
<reference evidence="3" key="2">
    <citation type="submission" date="2020-09" db="EMBL/GenBank/DDBJ databases">
        <authorList>
            <person name="Sun Q."/>
            <person name="Kim S."/>
        </authorList>
    </citation>
    <scope>NUCLEOTIDE SEQUENCE</scope>
    <source>
        <strain evidence="3">KCTC 32437</strain>
    </source>
</reference>
<dbReference type="Pfam" id="PF00561">
    <property type="entry name" value="Abhydrolase_1"/>
    <property type="match status" value="1"/>
</dbReference>
<dbReference type="PANTHER" id="PTHR12277">
    <property type="entry name" value="ALPHA/BETA HYDROLASE DOMAIN-CONTAINING PROTEIN"/>
    <property type="match status" value="1"/>
</dbReference>
<keyword evidence="4" id="KW-1185">Reference proteome</keyword>
<proteinExistence type="predicted"/>
<evidence type="ECO:0000313" key="3">
    <source>
        <dbReference type="EMBL" id="GHA38158.1"/>
    </source>
</evidence>
<protein>
    <submittedName>
        <fullName evidence="3">Alpha/beta hydrolase</fullName>
    </submittedName>
</protein>
<feature type="domain" description="AB hydrolase-1" evidence="2">
    <location>
        <begin position="77"/>
        <end position="164"/>
    </location>
</feature>
<name>A0A918VZP2_9HYPH</name>
<dbReference type="Gene3D" id="3.40.50.1820">
    <property type="entry name" value="alpha/beta hydrolase"/>
    <property type="match status" value="1"/>
</dbReference>
<dbReference type="InterPro" id="IPR029058">
    <property type="entry name" value="AB_hydrolase_fold"/>
</dbReference>